<reference evidence="7" key="2">
    <citation type="journal article" date="2023" name="Science">
        <title>Genomic signatures of disease resistance in endangered staghorn corals.</title>
        <authorList>
            <person name="Vollmer S.V."/>
            <person name="Selwyn J.D."/>
            <person name="Despard B.A."/>
            <person name="Roesel C.L."/>
        </authorList>
    </citation>
    <scope>NUCLEOTIDE SEQUENCE</scope>
    <source>
        <strain evidence="7">K2</strain>
    </source>
</reference>
<dbReference type="Pfam" id="PF06325">
    <property type="entry name" value="PrmA"/>
    <property type="match status" value="1"/>
</dbReference>
<dbReference type="PANTHER" id="PTHR11006:SF60">
    <property type="entry name" value="PROTEIN ARGININE N-METHYLTRANSFERASE 9"/>
    <property type="match status" value="1"/>
</dbReference>
<dbReference type="AlphaFoldDB" id="A0AAD9R0P6"/>
<sequence>MHAKSRYSQHFQAAKNSLRREQYGDALAHMVFLANVEPSVRHIFEEDFNIALRHWAEILERHGELEKLMVCLQEALKLYPRSEDILINTGASLLRLKFSDEAASCFRRALHINPMSLKAKQNLETIANLLVERWHFRMLNDKQRNAAYQQAIHRAISHGYDTVLDIGSGTGILSMFAIQGGAKEVYACEMSKTMYELGRDVLKANKMESVHTIHKKSTEMKVGKDIPERVSLVVTETLDCGLLGEGILTTIKHAWRHLLLASEGPALEQSNLRPVSKVIPGGAVLFAMVIMCDDIKNQTRSKSEIHGMKMFPECSFGGEVMEQNTEVTQSSMNAFDQLEPYSTECLNYLRGGFTPLSDPFKVAELNFNDPSSLCKDQDLHLEVKATSGGRIDAIAAWFDLFLDEETALSTGPEDSSLCWEQAIFPFLLNRDKRLPDKNKVSKGDLLSVQGKLSQECLRLNFGGVLIKFSDLTSSSKNVKMQKQKGVLSKDNVCESYGNADLLEETNVVPTKDFDSFVEISRPSDDGVAIIPSSYMRRLNDEVFNELYDNVIGDAIKSLKCEFYEIDCLHNGLKLQQASGLVAISECNVLDITCGPSLLSLFASRAQADCVLLCSPHSTTWTKHILTGNDLPSVIEYGTTRLEEIPRDRKDRKWNVLISDIAEPAGTMRQQVIEDIVFARGCLLMPNRFQIIPMGFTLHCMCIESPFLLANCCITNRDNTLGLDIGRFVNEFQVTTQVDLDLTTLPFIALTDNMELFSMNFMEDFSDDHGILSMLETRFELKVKAAKSGKIQAIPYWFTMHMDSVHSLSTYSGAYTESHWRQAAVVLKDELLVEAGEELLVSGSCENSSIFIDVRRVENE</sequence>
<dbReference type="InterPro" id="IPR019734">
    <property type="entry name" value="TPR_rpt"/>
</dbReference>
<keyword evidence="4" id="KW-0802">TPR repeat</keyword>
<dbReference type="GO" id="GO:0005634">
    <property type="term" value="C:nucleus"/>
    <property type="evidence" value="ECO:0007669"/>
    <property type="project" value="TreeGrafter"/>
</dbReference>
<proteinExistence type="predicted"/>
<dbReference type="Pfam" id="PF22528">
    <property type="entry name" value="PRMT_C"/>
    <property type="match status" value="2"/>
</dbReference>
<dbReference type="GO" id="GO:0016274">
    <property type="term" value="F:protein-arginine N-methyltransferase activity"/>
    <property type="evidence" value="ECO:0007669"/>
    <property type="project" value="InterPro"/>
</dbReference>
<reference evidence="7" key="1">
    <citation type="journal article" date="2023" name="G3 (Bethesda)">
        <title>Whole genome assembly and annotation of the endangered Caribbean coral Acropora cervicornis.</title>
        <authorList>
            <person name="Selwyn J.D."/>
            <person name="Vollmer S.V."/>
        </authorList>
    </citation>
    <scope>NUCLEOTIDE SEQUENCE</scope>
    <source>
        <strain evidence="7">K2</strain>
    </source>
</reference>
<dbReference type="PANTHER" id="PTHR11006">
    <property type="entry name" value="PROTEIN ARGININE N-METHYLTRANSFERASE"/>
    <property type="match status" value="1"/>
</dbReference>
<dbReference type="GO" id="GO:0032259">
    <property type="term" value="P:methylation"/>
    <property type="evidence" value="ECO:0007669"/>
    <property type="project" value="UniProtKB-KW"/>
</dbReference>
<name>A0AAD9R0P6_ACRCE</name>
<dbReference type="Proteomes" id="UP001249851">
    <property type="component" value="Unassembled WGS sequence"/>
</dbReference>
<dbReference type="Gene3D" id="3.40.50.150">
    <property type="entry name" value="Vaccinia Virus protein VP39"/>
    <property type="match status" value="2"/>
</dbReference>
<dbReference type="PROSITE" id="PS50005">
    <property type="entry name" value="TPR"/>
    <property type="match status" value="1"/>
</dbReference>
<dbReference type="PROSITE" id="PS51678">
    <property type="entry name" value="SAM_MT_PRMT"/>
    <property type="match status" value="1"/>
</dbReference>
<dbReference type="InterPro" id="IPR029063">
    <property type="entry name" value="SAM-dependent_MTases_sf"/>
</dbReference>
<evidence type="ECO:0000256" key="2">
    <source>
        <dbReference type="ARBA" id="ARBA00022679"/>
    </source>
</evidence>
<dbReference type="Gene3D" id="1.25.40.10">
    <property type="entry name" value="Tetratricopeptide repeat domain"/>
    <property type="match status" value="1"/>
</dbReference>
<keyword evidence="8" id="KW-1185">Reference proteome</keyword>
<feature type="repeat" description="TPR" evidence="4">
    <location>
        <begin position="83"/>
        <end position="116"/>
    </location>
</feature>
<keyword evidence="3 5" id="KW-0949">S-adenosyl-L-methionine</keyword>
<keyword evidence="1 5" id="KW-0489">Methyltransferase</keyword>
<dbReference type="InterPro" id="IPR011990">
    <property type="entry name" value="TPR-like_helical_dom_sf"/>
</dbReference>
<feature type="domain" description="Protein arginine N-methyltransferase" evidence="6">
    <location>
        <begin position="750"/>
        <end position="847"/>
    </location>
</feature>
<dbReference type="GO" id="GO:0042054">
    <property type="term" value="F:histone methyltransferase activity"/>
    <property type="evidence" value="ECO:0007669"/>
    <property type="project" value="TreeGrafter"/>
</dbReference>
<dbReference type="SUPFAM" id="SSF53335">
    <property type="entry name" value="S-adenosyl-L-methionine-dependent methyltransferases"/>
    <property type="match status" value="2"/>
</dbReference>
<dbReference type="InterPro" id="IPR025799">
    <property type="entry name" value="Arg_MeTrfase"/>
</dbReference>
<dbReference type="SUPFAM" id="SSF48452">
    <property type="entry name" value="TPR-like"/>
    <property type="match status" value="1"/>
</dbReference>
<evidence type="ECO:0000256" key="5">
    <source>
        <dbReference type="PROSITE-ProRule" id="PRU01015"/>
    </source>
</evidence>
<feature type="domain" description="Protein arginine N-methyltransferase" evidence="6">
    <location>
        <begin position="356"/>
        <end position="425"/>
    </location>
</feature>
<evidence type="ECO:0000256" key="3">
    <source>
        <dbReference type="ARBA" id="ARBA00022691"/>
    </source>
</evidence>
<evidence type="ECO:0000313" key="8">
    <source>
        <dbReference type="Proteomes" id="UP001249851"/>
    </source>
</evidence>
<dbReference type="EMBL" id="JARQWQ010000007">
    <property type="protein sequence ID" value="KAK2570956.1"/>
    <property type="molecule type" value="Genomic_DNA"/>
</dbReference>
<keyword evidence="2 5" id="KW-0808">Transferase</keyword>
<evidence type="ECO:0000256" key="4">
    <source>
        <dbReference type="PROSITE-ProRule" id="PRU00339"/>
    </source>
</evidence>
<evidence type="ECO:0000256" key="1">
    <source>
        <dbReference type="ARBA" id="ARBA00022603"/>
    </source>
</evidence>
<gene>
    <name evidence="7" type="ORF">P5673_004681</name>
</gene>
<accession>A0AAD9R0P6</accession>
<evidence type="ECO:0000259" key="6">
    <source>
        <dbReference type="Pfam" id="PF22528"/>
    </source>
</evidence>
<comment type="caution">
    <text evidence="7">The sequence shown here is derived from an EMBL/GenBank/DDBJ whole genome shotgun (WGS) entry which is preliminary data.</text>
</comment>
<dbReference type="Gene3D" id="2.70.160.11">
    <property type="entry name" value="Hnrnp arginine n-methyltransferase1"/>
    <property type="match status" value="2"/>
</dbReference>
<dbReference type="CDD" id="cd02440">
    <property type="entry name" value="AdoMet_MTases"/>
    <property type="match status" value="1"/>
</dbReference>
<evidence type="ECO:0000313" key="7">
    <source>
        <dbReference type="EMBL" id="KAK2570956.1"/>
    </source>
</evidence>
<dbReference type="InterPro" id="IPR055135">
    <property type="entry name" value="PRMT_dom"/>
</dbReference>
<organism evidence="7 8">
    <name type="scientific">Acropora cervicornis</name>
    <name type="common">Staghorn coral</name>
    <dbReference type="NCBI Taxonomy" id="6130"/>
    <lineage>
        <taxon>Eukaryota</taxon>
        <taxon>Metazoa</taxon>
        <taxon>Cnidaria</taxon>
        <taxon>Anthozoa</taxon>
        <taxon>Hexacorallia</taxon>
        <taxon>Scleractinia</taxon>
        <taxon>Astrocoeniina</taxon>
        <taxon>Acroporidae</taxon>
        <taxon>Acropora</taxon>
    </lineage>
</organism>
<protein>
    <submittedName>
        <fullName evidence="7">Protein arginine N-methyltransferase 9</fullName>
    </submittedName>
</protein>